<protein>
    <submittedName>
        <fullName evidence="1">Uncharacterized protein</fullName>
    </submittedName>
</protein>
<accession>A0A194WSN7</accession>
<evidence type="ECO:0000313" key="2">
    <source>
        <dbReference type="Proteomes" id="UP000070700"/>
    </source>
</evidence>
<gene>
    <name evidence="1" type="ORF">LY89DRAFT_689347</name>
</gene>
<dbReference type="InParanoid" id="A0A194WSN7"/>
<dbReference type="RefSeq" id="XP_018065054.1">
    <property type="nucleotide sequence ID" value="XM_018215892.1"/>
</dbReference>
<dbReference type="STRING" id="149040.A0A194WSN7"/>
<reference evidence="1 2" key="1">
    <citation type="submission" date="2015-10" db="EMBL/GenBank/DDBJ databases">
        <title>Full genome of DAOMC 229536 Phialocephala scopiformis, a fungal endophyte of spruce producing the potent anti-insectan compound rugulosin.</title>
        <authorList>
            <consortium name="DOE Joint Genome Institute"/>
            <person name="Walker A.K."/>
            <person name="Frasz S.L."/>
            <person name="Seifert K.A."/>
            <person name="Miller J.D."/>
            <person name="Mondo S.J."/>
            <person name="Labutti K."/>
            <person name="Lipzen A."/>
            <person name="Dockter R."/>
            <person name="Kennedy M."/>
            <person name="Grigoriev I.V."/>
            <person name="Spatafora J.W."/>
        </authorList>
    </citation>
    <scope>NUCLEOTIDE SEQUENCE [LARGE SCALE GENOMIC DNA]</scope>
    <source>
        <strain evidence="1 2">CBS 120377</strain>
    </source>
</reference>
<name>A0A194WSN7_MOLSC</name>
<dbReference type="Proteomes" id="UP000070700">
    <property type="component" value="Unassembled WGS sequence"/>
</dbReference>
<dbReference type="EMBL" id="KQ947428">
    <property type="protein sequence ID" value="KUJ10699.1"/>
    <property type="molecule type" value="Genomic_DNA"/>
</dbReference>
<dbReference type="GeneID" id="28825618"/>
<dbReference type="KEGG" id="psco:LY89DRAFT_689347"/>
<dbReference type="AlphaFoldDB" id="A0A194WSN7"/>
<dbReference type="OrthoDB" id="4023585at2759"/>
<keyword evidence="2" id="KW-1185">Reference proteome</keyword>
<proteinExistence type="predicted"/>
<evidence type="ECO:0000313" key="1">
    <source>
        <dbReference type="EMBL" id="KUJ10699.1"/>
    </source>
</evidence>
<sequence length="95" mass="10836">MSFLLRTLPRQSRPLALRASLPTQAFSTTLTQRKSATETVKDAAKTVDRAVSDKLVDGIEIGRMFPLFPLLPLLPHPPFPQQQFHFNIYCDERRV</sequence>
<organism evidence="1 2">
    <name type="scientific">Mollisia scopiformis</name>
    <name type="common">Conifer needle endophyte fungus</name>
    <name type="synonym">Phialocephala scopiformis</name>
    <dbReference type="NCBI Taxonomy" id="149040"/>
    <lineage>
        <taxon>Eukaryota</taxon>
        <taxon>Fungi</taxon>
        <taxon>Dikarya</taxon>
        <taxon>Ascomycota</taxon>
        <taxon>Pezizomycotina</taxon>
        <taxon>Leotiomycetes</taxon>
        <taxon>Helotiales</taxon>
        <taxon>Mollisiaceae</taxon>
        <taxon>Mollisia</taxon>
    </lineage>
</organism>